<dbReference type="NCBIfam" id="TIGR00049">
    <property type="entry name" value="iron-sulfur cluster assembly accessory protein"/>
    <property type="match status" value="1"/>
</dbReference>
<evidence type="ECO:0000256" key="2">
    <source>
        <dbReference type="ARBA" id="ARBA00022485"/>
    </source>
</evidence>
<dbReference type="PANTHER" id="PTHR43011:SF1">
    <property type="entry name" value="IRON-SULFUR CLUSTER ASSEMBLY 2 HOMOLOG, MITOCHONDRIAL"/>
    <property type="match status" value="1"/>
</dbReference>
<keyword evidence="2" id="KW-0004">4Fe-4S</keyword>
<proteinExistence type="inferred from homology"/>
<keyword evidence="4" id="KW-1185">Reference proteome</keyword>
<gene>
    <name evidence="3" type="ORF">IV203_030135</name>
</gene>
<comment type="similarity">
    <text evidence="1">Belongs to the HesB/IscA family.</text>
</comment>
<dbReference type="EMBL" id="JAGRRH010000007">
    <property type="protein sequence ID" value="KAG7367464.1"/>
    <property type="molecule type" value="Genomic_DNA"/>
</dbReference>
<dbReference type="OrthoDB" id="1938621at2759"/>
<reference evidence="3" key="1">
    <citation type="journal article" date="2021" name="Sci. Rep.">
        <title>Diploid genomic architecture of Nitzschia inconspicua, an elite biomass production diatom.</title>
        <authorList>
            <person name="Oliver A."/>
            <person name="Podell S."/>
            <person name="Pinowska A."/>
            <person name="Traller J.C."/>
            <person name="Smith S.R."/>
            <person name="McClure R."/>
            <person name="Beliaev A."/>
            <person name="Bohutskyi P."/>
            <person name="Hill E.A."/>
            <person name="Rabines A."/>
            <person name="Zheng H."/>
            <person name="Allen L.Z."/>
            <person name="Kuo A."/>
            <person name="Grigoriev I.V."/>
            <person name="Allen A.E."/>
            <person name="Hazlebeck D."/>
            <person name="Allen E.E."/>
        </authorList>
    </citation>
    <scope>NUCLEOTIDE SEQUENCE</scope>
    <source>
        <strain evidence="3">Hildebrandi</strain>
    </source>
</reference>
<name>A0A9K3LT43_9STRA</name>
<dbReference type="InterPro" id="IPR016092">
    <property type="entry name" value="ATAP"/>
</dbReference>
<reference evidence="3" key="2">
    <citation type="submission" date="2021-04" db="EMBL/GenBank/DDBJ databases">
        <authorList>
            <person name="Podell S."/>
        </authorList>
    </citation>
    <scope>NUCLEOTIDE SEQUENCE</scope>
    <source>
        <strain evidence="3">Hildebrandi</strain>
    </source>
</reference>
<evidence type="ECO:0000313" key="3">
    <source>
        <dbReference type="EMBL" id="KAG7367464.1"/>
    </source>
</evidence>
<dbReference type="GO" id="GO:0051537">
    <property type="term" value="F:2 iron, 2 sulfur cluster binding"/>
    <property type="evidence" value="ECO:0007669"/>
    <property type="project" value="TreeGrafter"/>
</dbReference>
<keyword evidence="2" id="KW-0411">Iron-sulfur</keyword>
<comment type="caution">
    <text evidence="3">The sequence shown here is derived from an EMBL/GenBank/DDBJ whole genome shotgun (WGS) entry which is preliminary data.</text>
</comment>
<evidence type="ECO:0000256" key="1">
    <source>
        <dbReference type="ARBA" id="ARBA00006718"/>
    </source>
</evidence>
<dbReference type="GO" id="GO:0051539">
    <property type="term" value="F:4 iron, 4 sulfur cluster binding"/>
    <property type="evidence" value="ECO:0007669"/>
    <property type="project" value="TreeGrafter"/>
</dbReference>
<sequence length="264" mass="29875">MRRTIEMKTIQRSSRLVIRRYSYNNHNNRPCTSQPEQWRYFSMSPLTTQDQREQCLTIAPFCTNKTLLQVQQQSFYQPCRTMVTVTQTKVAELQPQDDGLDGISSSNNNTTLSSPTYITHSDDLIVTPSCLNRVEKLVQMRQQKDGNEDPYFLRVFVDAGGCSGFQYQFEIDHTLDTEEDGTDVVIVSALLDHKDNNNGNQPDQHPRIVIDETSLGFLKGATLDYVMEMIKSSFVVRDNPQSESACGCGSSFAVKNFSANPAMD</sequence>
<dbReference type="AlphaFoldDB" id="A0A9K3LT43"/>
<keyword evidence="2" id="KW-0479">Metal-binding</keyword>
<protein>
    <submittedName>
        <fullName evidence="3">Fe-S cluster assembly scaffold protein</fullName>
    </submittedName>
</protein>
<dbReference type="PANTHER" id="PTHR43011">
    <property type="entry name" value="IRON-SULFUR CLUSTER ASSEMBLY 2 HOMOLOG, MITOCHONDRIAL"/>
    <property type="match status" value="1"/>
</dbReference>
<dbReference type="GO" id="GO:0005739">
    <property type="term" value="C:mitochondrion"/>
    <property type="evidence" value="ECO:0007669"/>
    <property type="project" value="TreeGrafter"/>
</dbReference>
<dbReference type="GO" id="GO:0005506">
    <property type="term" value="F:iron ion binding"/>
    <property type="evidence" value="ECO:0007669"/>
    <property type="project" value="TreeGrafter"/>
</dbReference>
<accession>A0A9K3LT43</accession>
<organism evidence="3 4">
    <name type="scientific">Nitzschia inconspicua</name>
    <dbReference type="NCBI Taxonomy" id="303405"/>
    <lineage>
        <taxon>Eukaryota</taxon>
        <taxon>Sar</taxon>
        <taxon>Stramenopiles</taxon>
        <taxon>Ochrophyta</taxon>
        <taxon>Bacillariophyta</taxon>
        <taxon>Bacillariophyceae</taxon>
        <taxon>Bacillariophycidae</taxon>
        <taxon>Bacillariales</taxon>
        <taxon>Bacillariaceae</taxon>
        <taxon>Nitzschia</taxon>
    </lineage>
</organism>
<dbReference type="GO" id="GO:0016226">
    <property type="term" value="P:iron-sulfur cluster assembly"/>
    <property type="evidence" value="ECO:0007669"/>
    <property type="project" value="InterPro"/>
</dbReference>
<keyword evidence="2" id="KW-0408">Iron</keyword>
<dbReference type="Proteomes" id="UP000693970">
    <property type="component" value="Unassembled WGS sequence"/>
</dbReference>
<evidence type="ECO:0000313" key="4">
    <source>
        <dbReference type="Proteomes" id="UP000693970"/>
    </source>
</evidence>